<accession>A0A1H5LMH3</accession>
<evidence type="ECO:0000313" key="5">
    <source>
        <dbReference type="Proteomes" id="UP000199448"/>
    </source>
</evidence>
<dbReference type="SMART" id="SM00448">
    <property type="entry name" value="REC"/>
    <property type="match status" value="1"/>
</dbReference>
<dbReference type="OrthoDB" id="9789181at2"/>
<dbReference type="InterPro" id="IPR050595">
    <property type="entry name" value="Bact_response_regulator"/>
</dbReference>
<dbReference type="PANTHER" id="PTHR44591">
    <property type="entry name" value="STRESS RESPONSE REGULATOR PROTEIN 1"/>
    <property type="match status" value="1"/>
</dbReference>
<dbReference type="RefSeq" id="WP_093112948.1">
    <property type="nucleotide sequence ID" value="NZ_FNGG01000002.1"/>
</dbReference>
<gene>
    <name evidence="4" type="ORF">SAMN04488034_102344</name>
</gene>
<dbReference type="Proteomes" id="UP000199448">
    <property type="component" value="Unassembled WGS sequence"/>
</dbReference>
<sequence length="122" mass="13430">MNKILLVEDDFNLGDILKDQLEMNGYDVKLLRVPAQTVETLQAEKFDLVILDKLLSGTDGTEVCNMIRETEGVSQTPILMMSGFDGAQEVCISAGANNFIAKPFSVDDFLQSIEATINKKEA</sequence>
<keyword evidence="5" id="KW-1185">Reference proteome</keyword>
<dbReference type="GO" id="GO:0000160">
    <property type="term" value="P:phosphorelay signal transduction system"/>
    <property type="evidence" value="ECO:0007669"/>
    <property type="project" value="InterPro"/>
</dbReference>
<dbReference type="AlphaFoldDB" id="A0A1H5LMH3"/>
<evidence type="ECO:0000313" key="4">
    <source>
        <dbReference type="EMBL" id="SEE78200.1"/>
    </source>
</evidence>
<protein>
    <submittedName>
        <fullName evidence="4">Response regulator receiver domain-containing protein</fullName>
    </submittedName>
</protein>
<dbReference type="EMBL" id="FNUG01000002">
    <property type="protein sequence ID" value="SEE78200.1"/>
    <property type="molecule type" value="Genomic_DNA"/>
</dbReference>
<name>A0A1H5LMH3_9FLAO</name>
<dbReference type="Pfam" id="PF00072">
    <property type="entry name" value="Response_reg"/>
    <property type="match status" value="1"/>
</dbReference>
<feature type="modified residue" description="4-aspartylphosphate" evidence="2">
    <location>
        <position position="52"/>
    </location>
</feature>
<dbReference type="Gene3D" id="3.40.50.2300">
    <property type="match status" value="1"/>
</dbReference>
<evidence type="ECO:0000256" key="1">
    <source>
        <dbReference type="ARBA" id="ARBA00022553"/>
    </source>
</evidence>
<organism evidence="4 5">
    <name type="scientific">Salinimicrobium catena</name>
    <dbReference type="NCBI Taxonomy" id="390640"/>
    <lineage>
        <taxon>Bacteria</taxon>
        <taxon>Pseudomonadati</taxon>
        <taxon>Bacteroidota</taxon>
        <taxon>Flavobacteriia</taxon>
        <taxon>Flavobacteriales</taxon>
        <taxon>Flavobacteriaceae</taxon>
        <taxon>Salinimicrobium</taxon>
    </lineage>
</organism>
<feature type="domain" description="Response regulatory" evidence="3">
    <location>
        <begin position="3"/>
        <end position="117"/>
    </location>
</feature>
<dbReference type="SUPFAM" id="SSF52172">
    <property type="entry name" value="CheY-like"/>
    <property type="match status" value="1"/>
</dbReference>
<evidence type="ECO:0000259" key="3">
    <source>
        <dbReference type="PROSITE" id="PS50110"/>
    </source>
</evidence>
<keyword evidence="1 2" id="KW-0597">Phosphoprotein</keyword>
<dbReference type="PANTHER" id="PTHR44591:SF3">
    <property type="entry name" value="RESPONSE REGULATORY DOMAIN-CONTAINING PROTEIN"/>
    <property type="match status" value="1"/>
</dbReference>
<dbReference type="PROSITE" id="PS50110">
    <property type="entry name" value="RESPONSE_REGULATORY"/>
    <property type="match status" value="1"/>
</dbReference>
<proteinExistence type="predicted"/>
<dbReference type="InterPro" id="IPR001789">
    <property type="entry name" value="Sig_transdc_resp-reg_receiver"/>
</dbReference>
<reference evidence="4 5" key="1">
    <citation type="submission" date="2016-10" db="EMBL/GenBank/DDBJ databases">
        <authorList>
            <person name="de Groot N.N."/>
        </authorList>
    </citation>
    <scope>NUCLEOTIDE SEQUENCE [LARGE SCALE GENOMIC DNA]</scope>
    <source>
        <strain evidence="4 5">DSM 23553</strain>
    </source>
</reference>
<dbReference type="STRING" id="390640.SAMN04488034_102344"/>
<dbReference type="InterPro" id="IPR011006">
    <property type="entry name" value="CheY-like_superfamily"/>
</dbReference>
<evidence type="ECO:0000256" key="2">
    <source>
        <dbReference type="PROSITE-ProRule" id="PRU00169"/>
    </source>
</evidence>